<dbReference type="Pfam" id="PF06182">
    <property type="entry name" value="ABC2_membrane_6"/>
    <property type="match status" value="1"/>
</dbReference>
<dbReference type="EMBL" id="JACRTL010000004">
    <property type="protein sequence ID" value="MBC8611119.1"/>
    <property type="molecule type" value="Genomic_DNA"/>
</dbReference>
<accession>A0A8J6P1N1</accession>
<evidence type="ECO:0000313" key="2">
    <source>
        <dbReference type="EMBL" id="MBC8611119.1"/>
    </source>
</evidence>
<keyword evidence="1" id="KW-1133">Transmembrane helix</keyword>
<feature type="transmembrane region" description="Helical" evidence="1">
    <location>
        <begin position="111"/>
        <end position="131"/>
    </location>
</feature>
<dbReference type="PANTHER" id="PTHR36832">
    <property type="entry name" value="SLR1174 PROTEIN-RELATED"/>
    <property type="match status" value="1"/>
</dbReference>
<sequence>MQKYWMLFQKTFQSQMAYRSATLLTLLSAAVSFVIQVSLWTALIQSGVKDGITLSDMVVYIVLNTVILTVTRADIASDIEIEIRDGSVAMHLLRPISFKLYWLSTVMGKNCYKLCVSTLPIVILGAVFAGFSAPKAWWHVLFALISTVLGTLIMFEITYIVGLIAFWVQKTWYLSFYLKAGTTLFGGTTVPFWFYPELLNQLSYFLPFRYISFEAISLYLGKMTFEQGLFSLLCSAVWLAVLEAVGLLAWRSAQTKLCVNGG</sequence>
<reference evidence="2" key="1">
    <citation type="submission" date="2020-08" db="EMBL/GenBank/DDBJ databases">
        <title>Genome public.</title>
        <authorList>
            <person name="Liu C."/>
            <person name="Sun Q."/>
        </authorList>
    </citation>
    <scope>NUCLEOTIDE SEQUENCE</scope>
    <source>
        <strain evidence="2">NSJ-15</strain>
    </source>
</reference>
<feature type="transmembrane region" description="Helical" evidence="1">
    <location>
        <begin position="57"/>
        <end position="75"/>
    </location>
</feature>
<keyword evidence="1" id="KW-0472">Membrane</keyword>
<proteinExistence type="predicted"/>
<feature type="transmembrane region" description="Helical" evidence="1">
    <location>
        <begin position="228"/>
        <end position="250"/>
    </location>
</feature>
<organism evidence="2 3">
    <name type="scientific">Massiliimalia timonensis</name>
    <dbReference type="NCBI Taxonomy" id="1987501"/>
    <lineage>
        <taxon>Bacteria</taxon>
        <taxon>Bacillati</taxon>
        <taxon>Bacillota</taxon>
        <taxon>Clostridia</taxon>
        <taxon>Eubacteriales</taxon>
        <taxon>Oscillospiraceae</taxon>
        <taxon>Massiliimalia</taxon>
    </lineage>
</organism>
<dbReference type="Proteomes" id="UP000632659">
    <property type="component" value="Unassembled WGS sequence"/>
</dbReference>
<comment type="caution">
    <text evidence="2">The sequence shown here is derived from an EMBL/GenBank/DDBJ whole genome shotgun (WGS) entry which is preliminary data.</text>
</comment>
<keyword evidence="3" id="KW-1185">Reference proteome</keyword>
<protein>
    <submittedName>
        <fullName evidence="2">ABC-2 family transporter protein</fullName>
    </submittedName>
</protein>
<feature type="transmembrane region" description="Helical" evidence="1">
    <location>
        <begin position="176"/>
        <end position="195"/>
    </location>
</feature>
<dbReference type="AlphaFoldDB" id="A0A8J6P1N1"/>
<dbReference type="PANTHER" id="PTHR36832:SF1">
    <property type="entry name" value="SLR1174 PROTEIN"/>
    <property type="match status" value="1"/>
</dbReference>
<feature type="transmembrane region" description="Helical" evidence="1">
    <location>
        <begin position="21"/>
        <end position="45"/>
    </location>
</feature>
<keyword evidence="1" id="KW-0812">Transmembrane</keyword>
<evidence type="ECO:0000256" key="1">
    <source>
        <dbReference type="SAM" id="Phobius"/>
    </source>
</evidence>
<dbReference type="RefSeq" id="WP_187536539.1">
    <property type="nucleotide sequence ID" value="NZ_JACRTL010000004.1"/>
</dbReference>
<feature type="transmembrane region" description="Helical" evidence="1">
    <location>
        <begin position="137"/>
        <end position="164"/>
    </location>
</feature>
<dbReference type="InterPro" id="IPR010390">
    <property type="entry name" value="ABC-2_transporter-like"/>
</dbReference>
<name>A0A8J6P1N1_9FIRM</name>
<gene>
    <name evidence="2" type="ORF">H8702_08330</name>
</gene>
<evidence type="ECO:0000313" key="3">
    <source>
        <dbReference type="Proteomes" id="UP000632659"/>
    </source>
</evidence>